<dbReference type="GO" id="GO:0019731">
    <property type="term" value="P:antibacterial humoral response"/>
    <property type="evidence" value="ECO:0007669"/>
    <property type="project" value="InterPro"/>
</dbReference>
<comment type="subcellular location">
    <subcellularLocation>
        <location evidence="1 8">Secreted</location>
    </subcellularLocation>
</comment>
<dbReference type="EMBL" id="OU892281">
    <property type="protein sequence ID" value="CAG9769240.1"/>
    <property type="molecule type" value="Genomic_DNA"/>
</dbReference>
<evidence type="ECO:0000256" key="8">
    <source>
        <dbReference type="RuleBase" id="RU003948"/>
    </source>
</evidence>
<reference evidence="10" key="1">
    <citation type="submission" date="2022-01" db="EMBL/GenBank/DDBJ databases">
        <authorList>
            <person name="King R."/>
        </authorList>
    </citation>
    <scope>NUCLEOTIDE SEQUENCE</scope>
</reference>
<dbReference type="GO" id="GO:0045087">
    <property type="term" value="P:innate immune response"/>
    <property type="evidence" value="ECO:0007669"/>
    <property type="project" value="UniProtKB-KW"/>
</dbReference>
<name>A0A9N9MSY5_9CUCU</name>
<proteinExistence type="inferred from homology"/>
<keyword evidence="6 8" id="KW-0391">Immunity</keyword>
<dbReference type="PANTHER" id="PTHR38329:SF1">
    <property type="entry name" value="CECROPIN-A1-RELATED"/>
    <property type="match status" value="1"/>
</dbReference>
<gene>
    <name evidence="10" type="ORF">CEUTPL_LOCUS9753</name>
</gene>
<evidence type="ECO:0000256" key="1">
    <source>
        <dbReference type="ARBA" id="ARBA00004613"/>
    </source>
</evidence>
<feature type="signal peptide" evidence="9">
    <location>
        <begin position="1"/>
        <end position="23"/>
    </location>
</feature>
<keyword evidence="7 8" id="KW-0044">Antibiotic</keyword>
<evidence type="ECO:0000313" key="10">
    <source>
        <dbReference type="EMBL" id="CAG9769240.1"/>
    </source>
</evidence>
<dbReference type="Proteomes" id="UP001152799">
    <property type="component" value="Chromosome 5"/>
</dbReference>
<keyword evidence="3" id="KW-0964">Secreted</keyword>
<evidence type="ECO:0000256" key="9">
    <source>
        <dbReference type="SAM" id="SignalP"/>
    </source>
</evidence>
<dbReference type="PANTHER" id="PTHR38329">
    <property type="entry name" value="CECROPIN-A1-RELATED"/>
    <property type="match status" value="1"/>
</dbReference>
<dbReference type="GO" id="GO:0050830">
    <property type="term" value="P:defense response to Gram-positive bacterium"/>
    <property type="evidence" value="ECO:0007669"/>
    <property type="project" value="TreeGrafter"/>
</dbReference>
<evidence type="ECO:0000313" key="11">
    <source>
        <dbReference type="Proteomes" id="UP001152799"/>
    </source>
</evidence>
<dbReference type="GO" id="GO:0050829">
    <property type="term" value="P:defense response to Gram-negative bacterium"/>
    <property type="evidence" value="ECO:0007669"/>
    <property type="project" value="UniProtKB-ARBA"/>
</dbReference>
<dbReference type="OrthoDB" id="6727299at2759"/>
<evidence type="ECO:0000256" key="3">
    <source>
        <dbReference type="ARBA" id="ARBA00022525"/>
    </source>
</evidence>
<dbReference type="AlphaFoldDB" id="A0A9N9MSY5"/>
<protein>
    <submittedName>
        <fullName evidence="10">Uncharacterized protein</fullName>
    </submittedName>
</protein>
<comment type="similarity">
    <text evidence="2 8">Belongs to the cecropin family.</text>
</comment>
<evidence type="ECO:0000256" key="4">
    <source>
        <dbReference type="ARBA" id="ARBA00022529"/>
    </source>
</evidence>
<evidence type="ECO:0000256" key="6">
    <source>
        <dbReference type="ARBA" id="ARBA00022859"/>
    </source>
</evidence>
<keyword evidence="11" id="KW-1185">Reference proteome</keyword>
<accession>A0A9N9MSY5</accession>
<dbReference type="InterPro" id="IPR020400">
    <property type="entry name" value="CecC/Srx/CECD"/>
</dbReference>
<feature type="chain" id="PRO_5040241553" evidence="9">
    <location>
        <begin position="24"/>
        <end position="67"/>
    </location>
</feature>
<evidence type="ECO:0000256" key="7">
    <source>
        <dbReference type="ARBA" id="ARBA00023022"/>
    </source>
</evidence>
<keyword evidence="5 8" id="KW-0399">Innate immunity</keyword>
<evidence type="ECO:0000256" key="5">
    <source>
        <dbReference type="ARBA" id="ARBA00022588"/>
    </source>
</evidence>
<evidence type="ECO:0000256" key="2">
    <source>
        <dbReference type="ARBA" id="ARBA00010680"/>
    </source>
</evidence>
<keyword evidence="4 8" id="KW-0929">Antimicrobial</keyword>
<sequence length="67" mass="7170">MKFSTILLLVLVALCAAFGTAEAGWIKKQLKKAEKGVRRVRDRARENLDVVAGYTGVAAQAGLLPGK</sequence>
<organism evidence="10 11">
    <name type="scientific">Ceutorhynchus assimilis</name>
    <name type="common">cabbage seed weevil</name>
    <dbReference type="NCBI Taxonomy" id="467358"/>
    <lineage>
        <taxon>Eukaryota</taxon>
        <taxon>Metazoa</taxon>
        <taxon>Ecdysozoa</taxon>
        <taxon>Arthropoda</taxon>
        <taxon>Hexapoda</taxon>
        <taxon>Insecta</taxon>
        <taxon>Pterygota</taxon>
        <taxon>Neoptera</taxon>
        <taxon>Endopterygota</taxon>
        <taxon>Coleoptera</taxon>
        <taxon>Polyphaga</taxon>
        <taxon>Cucujiformia</taxon>
        <taxon>Curculionidae</taxon>
        <taxon>Ceutorhynchinae</taxon>
        <taxon>Ceutorhynchus</taxon>
    </lineage>
</organism>
<keyword evidence="9" id="KW-0732">Signal</keyword>
<dbReference type="GO" id="GO:0005615">
    <property type="term" value="C:extracellular space"/>
    <property type="evidence" value="ECO:0007669"/>
    <property type="project" value="TreeGrafter"/>
</dbReference>